<dbReference type="EMBL" id="JBBCAQ010000008">
    <property type="protein sequence ID" value="KAK7602519.1"/>
    <property type="molecule type" value="Genomic_DNA"/>
</dbReference>
<dbReference type="PRINTS" id="PR00629">
    <property type="entry name" value="SHCPIDOMAIN"/>
</dbReference>
<dbReference type="Gene3D" id="3.30.505.10">
    <property type="entry name" value="SH2 domain"/>
    <property type="match status" value="1"/>
</dbReference>
<protein>
    <recommendedName>
        <fullName evidence="7">SHC-transforming protein 1</fullName>
    </recommendedName>
</protein>
<reference evidence="5 6" key="1">
    <citation type="submission" date="2024-03" db="EMBL/GenBank/DDBJ databases">
        <title>Adaptation during the transition from Ophiocordyceps entomopathogen to insect associate is accompanied by gene loss and intensified selection.</title>
        <authorList>
            <person name="Ward C.M."/>
            <person name="Onetto C.A."/>
            <person name="Borneman A.R."/>
        </authorList>
    </citation>
    <scope>NUCLEOTIDE SEQUENCE [LARGE SCALE GENOMIC DNA]</scope>
    <source>
        <strain evidence="5">AWRI1</strain>
        <tissue evidence="5">Single Adult Female</tissue>
    </source>
</reference>
<dbReference type="InterPro" id="IPR051235">
    <property type="entry name" value="CEP152/SHC-Transforming"/>
</dbReference>
<dbReference type="SUPFAM" id="SSF55550">
    <property type="entry name" value="SH2 domain"/>
    <property type="match status" value="1"/>
</dbReference>
<dbReference type="Pfam" id="PF00640">
    <property type="entry name" value="PID"/>
    <property type="match status" value="1"/>
</dbReference>
<dbReference type="AlphaFoldDB" id="A0AAN9U011"/>
<dbReference type="SMART" id="SM00252">
    <property type="entry name" value="SH2"/>
    <property type="match status" value="1"/>
</dbReference>
<feature type="domain" description="PID" evidence="3">
    <location>
        <begin position="30"/>
        <end position="205"/>
    </location>
</feature>
<evidence type="ECO:0000259" key="4">
    <source>
        <dbReference type="PROSITE" id="PS50001"/>
    </source>
</evidence>
<gene>
    <name evidence="5" type="ORF">V9T40_008108</name>
</gene>
<dbReference type="InterPro" id="IPR035676">
    <property type="entry name" value="SHC_SH2"/>
</dbReference>
<dbReference type="GO" id="GO:0030971">
    <property type="term" value="F:receptor tyrosine kinase binding"/>
    <property type="evidence" value="ECO:0007669"/>
    <property type="project" value="TreeGrafter"/>
</dbReference>
<dbReference type="SUPFAM" id="SSF50729">
    <property type="entry name" value="PH domain-like"/>
    <property type="match status" value="1"/>
</dbReference>
<dbReference type="PANTHER" id="PTHR10337">
    <property type="entry name" value="SHC TRANSFORMING PROTEIN"/>
    <property type="match status" value="1"/>
</dbReference>
<dbReference type="Pfam" id="PF00017">
    <property type="entry name" value="SH2"/>
    <property type="match status" value="1"/>
</dbReference>
<comment type="caution">
    <text evidence="5">The sequence shown here is derived from an EMBL/GenBank/DDBJ whole genome shotgun (WGS) entry which is preliminary data.</text>
</comment>
<evidence type="ECO:0000256" key="2">
    <source>
        <dbReference type="PROSITE-ProRule" id="PRU00191"/>
    </source>
</evidence>
<dbReference type="InterPro" id="IPR006019">
    <property type="entry name" value="PID_Shc-like"/>
</dbReference>
<sequence>MPDSAGPSGSFLHKPVRGWLHPDQQILKKGATYNVRYVGCLEVNTSMKSLEFDARFQIAKECINRVCEAACLKTVDKKRKIDKRVLRAIGDHPNMKHAGSNVELSISSACLALKLHDNGVTIAMHDMPRISFASGGDAETLDFVAYVAKDANNWRACYVLECGNGQAQEVITTIGQAFDLRFKQFLNRPSIESITREERDRDYYNDMPGKVPPDVGPPPVPPLPNLNRNISPEPRERLPSTNLIDLNCEVVAALPTQSRIHEYINDIVTDDTKTNQPRDVFDMQPFINNEVVNSNSRLQEEVWYHGNISRQQAEALLKQDGDFLVRESQGSPGQYVLTGIQGGVKKHLLLIDPEGVVRTKDRMFDSISHLINHHCQNKLPIISAESALILRNPICRK</sequence>
<dbReference type="InterPro" id="IPR006020">
    <property type="entry name" value="PTB/PI_dom"/>
</dbReference>
<feature type="domain" description="SH2" evidence="4">
    <location>
        <begin position="303"/>
        <end position="394"/>
    </location>
</feature>
<dbReference type="CDD" id="cd01209">
    <property type="entry name" value="PTB_Shc"/>
    <property type="match status" value="1"/>
</dbReference>
<dbReference type="FunFam" id="2.30.29.30:FF:000377">
    <property type="entry name" value="Shc transforming protein"/>
    <property type="match status" value="1"/>
</dbReference>
<dbReference type="PROSITE" id="PS01179">
    <property type="entry name" value="PID"/>
    <property type="match status" value="1"/>
</dbReference>
<dbReference type="GO" id="GO:0007169">
    <property type="term" value="P:cell surface receptor protein tyrosine kinase signaling pathway"/>
    <property type="evidence" value="ECO:0007669"/>
    <property type="project" value="TreeGrafter"/>
</dbReference>
<dbReference type="PANTHER" id="PTHR10337:SF11">
    <property type="entry name" value="DSHC PROTEIN"/>
    <property type="match status" value="1"/>
</dbReference>
<keyword evidence="6" id="KW-1185">Reference proteome</keyword>
<keyword evidence="1 2" id="KW-0727">SH2 domain</keyword>
<evidence type="ECO:0000259" key="3">
    <source>
        <dbReference type="PROSITE" id="PS01179"/>
    </source>
</evidence>
<evidence type="ECO:0000313" key="5">
    <source>
        <dbReference type="EMBL" id="KAK7602519.1"/>
    </source>
</evidence>
<dbReference type="InterPro" id="IPR000980">
    <property type="entry name" value="SH2"/>
</dbReference>
<evidence type="ECO:0000256" key="1">
    <source>
        <dbReference type="ARBA" id="ARBA00022999"/>
    </source>
</evidence>
<dbReference type="InterPro" id="IPR036860">
    <property type="entry name" value="SH2_dom_sf"/>
</dbReference>
<dbReference type="InterPro" id="IPR011993">
    <property type="entry name" value="PH-like_dom_sf"/>
</dbReference>
<dbReference type="PRINTS" id="PR00401">
    <property type="entry name" value="SH2DOMAIN"/>
</dbReference>
<dbReference type="Gene3D" id="2.30.29.30">
    <property type="entry name" value="Pleckstrin-homology domain (PH domain)/Phosphotyrosine-binding domain (PTB)"/>
    <property type="match status" value="1"/>
</dbReference>
<name>A0AAN9U011_9HEMI</name>
<dbReference type="PROSITE" id="PS50001">
    <property type="entry name" value="SH2"/>
    <property type="match status" value="1"/>
</dbReference>
<evidence type="ECO:0000313" key="6">
    <source>
        <dbReference type="Proteomes" id="UP001367676"/>
    </source>
</evidence>
<accession>A0AAN9U011</accession>
<evidence type="ECO:0008006" key="7">
    <source>
        <dbReference type="Google" id="ProtNLM"/>
    </source>
</evidence>
<dbReference type="Proteomes" id="UP001367676">
    <property type="component" value="Unassembled WGS sequence"/>
</dbReference>
<dbReference type="GO" id="GO:0005886">
    <property type="term" value="C:plasma membrane"/>
    <property type="evidence" value="ECO:0007669"/>
    <property type="project" value="TreeGrafter"/>
</dbReference>
<dbReference type="FunFam" id="3.30.505.10:FF:000005">
    <property type="entry name" value="SHC-transforming protein 1 isoform 3"/>
    <property type="match status" value="1"/>
</dbReference>
<proteinExistence type="predicted"/>
<dbReference type="GO" id="GO:0035556">
    <property type="term" value="P:intracellular signal transduction"/>
    <property type="evidence" value="ECO:0007669"/>
    <property type="project" value="InterPro"/>
</dbReference>
<dbReference type="CDD" id="cd09925">
    <property type="entry name" value="SH2_SHC"/>
    <property type="match status" value="1"/>
</dbReference>
<organism evidence="5 6">
    <name type="scientific">Parthenolecanium corni</name>
    <dbReference type="NCBI Taxonomy" id="536013"/>
    <lineage>
        <taxon>Eukaryota</taxon>
        <taxon>Metazoa</taxon>
        <taxon>Ecdysozoa</taxon>
        <taxon>Arthropoda</taxon>
        <taxon>Hexapoda</taxon>
        <taxon>Insecta</taxon>
        <taxon>Pterygota</taxon>
        <taxon>Neoptera</taxon>
        <taxon>Paraneoptera</taxon>
        <taxon>Hemiptera</taxon>
        <taxon>Sternorrhyncha</taxon>
        <taxon>Coccoidea</taxon>
        <taxon>Coccidae</taxon>
        <taxon>Parthenolecanium</taxon>
    </lineage>
</organism>
<dbReference type="SMART" id="SM00462">
    <property type="entry name" value="PTB"/>
    <property type="match status" value="1"/>
</dbReference>